<evidence type="ECO:0000256" key="1">
    <source>
        <dbReference type="ARBA" id="ARBA00004651"/>
    </source>
</evidence>
<sequence>MYIALSILVICYMIYGITHAVKNRSLTRFEKAIWIIIILCMPVIGASLYLRSTFRVRD</sequence>
<feature type="domain" description="Cardiolipin synthase N-terminal" evidence="7">
    <location>
        <begin position="14"/>
        <end position="50"/>
    </location>
</feature>
<evidence type="ECO:0000256" key="5">
    <source>
        <dbReference type="ARBA" id="ARBA00023136"/>
    </source>
</evidence>
<dbReference type="AlphaFoldDB" id="A0A1W2CR79"/>
<evidence type="ECO:0000256" key="3">
    <source>
        <dbReference type="ARBA" id="ARBA00022692"/>
    </source>
</evidence>
<evidence type="ECO:0000256" key="2">
    <source>
        <dbReference type="ARBA" id="ARBA00022475"/>
    </source>
</evidence>
<name>A0A1W2CR79_9SPHI</name>
<dbReference type="Pfam" id="PF13396">
    <property type="entry name" value="PLDc_N"/>
    <property type="match status" value="1"/>
</dbReference>
<gene>
    <name evidence="8" type="ORF">SAMN04488524_3178</name>
</gene>
<organism evidence="8 9">
    <name type="scientific">Pedobacter africanus</name>
    <dbReference type="NCBI Taxonomy" id="151894"/>
    <lineage>
        <taxon>Bacteria</taxon>
        <taxon>Pseudomonadati</taxon>
        <taxon>Bacteroidota</taxon>
        <taxon>Sphingobacteriia</taxon>
        <taxon>Sphingobacteriales</taxon>
        <taxon>Sphingobacteriaceae</taxon>
        <taxon>Pedobacter</taxon>
    </lineage>
</organism>
<comment type="subcellular location">
    <subcellularLocation>
        <location evidence="1">Cell membrane</location>
        <topology evidence="1">Multi-pass membrane protein</topology>
    </subcellularLocation>
</comment>
<dbReference type="GO" id="GO:0005886">
    <property type="term" value="C:plasma membrane"/>
    <property type="evidence" value="ECO:0007669"/>
    <property type="project" value="UniProtKB-SubCell"/>
</dbReference>
<protein>
    <submittedName>
        <fullName evidence="8">Phospholipase_D-nuclease N-terminal</fullName>
    </submittedName>
</protein>
<evidence type="ECO:0000256" key="4">
    <source>
        <dbReference type="ARBA" id="ARBA00022989"/>
    </source>
</evidence>
<keyword evidence="3 6" id="KW-0812">Transmembrane</keyword>
<evidence type="ECO:0000313" key="8">
    <source>
        <dbReference type="EMBL" id="SMC87765.1"/>
    </source>
</evidence>
<keyword evidence="9" id="KW-1185">Reference proteome</keyword>
<reference evidence="9" key="1">
    <citation type="submission" date="2017-04" db="EMBL/GenBank/DDBJ databases">
        <authorList>
            <person name="Varghese N."/>
            <person name="Submissions S."/>
        </authorList>
    </citation>
    <scope>NUCLEOTIDE SEQUENCE [LARGE SCALE GENOMIC DNA]</scope>
    <source>
        <strain evidence="9">DSM 12126</strain>
    </source>
</reference>
<feature type="transmembrane region" description="Helical" evidence="6">
    <location>
        <begin position="32"/>
        <end position="50"/>
    </location>
</feature>
<dbReference type="EMBL" id="FWXT01000002">
    <property type="protein sequence ID" value="SMC87765.1"/>
    <property type="molecule type" value="Genomic_DNA"/>
</dbReference>
<evidence type="ECO:0000259" key="7">
    <source>
        <dbReference type="Pfam" id="PF13396"/>
    </source>
</evidence>
<keyword evidence="4 6" id="KW-1133">Transmembrane helix</keyword>
<dbReference type="Proteomes" id="UP000192756">
    <property type="component" value="Unassembled WGS sequence"/>
</dbReference>
<keyword evidence="5 6" id="KW-0472">Membrane</keyword>
<dbReference type="InterPro" id="IPR027379">
    <property type="entry name" value="CLS_N"/>
</dbReference>
<dbReference type="STRING" id="151894.SAMN04488524_3178"/>
<accession>A0A1W2CR79</accession>
<evidence type="ECO:0000256" key="6">
    <source>
        <dbReference type="SAM" id="Phobius"/>
    </source>
</evidence>
<proteinExistence type="predicted"/>
<evidence type="ECO:0000313" key="9">
    <source>
        <dbReference type="Proteomes" id="UP000192756"/>
    </source>
</evidence>
<keyword evidence="2" id="KW-1003">Cell membrane</keyword>